<accession>A0A8T2RYB7</accession>
<comment type="caution">
    <text evidence="1">The sequence shown here is derived from an EMBL/GenBank/DDBJ whole genome shotgun (WGS) entry which is preliminary data.</text>
</comment>
<name>A0A8T2RYB7_CERRI</name>
<gene>
    <name evidence="1" type="ORF">KP509_24G067800</name>
</gene>
<keyword evidence="2" id="KW-1185">Reference proteome</keyword>
<sequence>MKLSIIDNKEHEFHEETLQIRKSIDIEKYRDKQKTWSTACAMAFQYVHGHKAFLQLLHWDSSNDFSRQYFALEDIHEPVQQHNSHIQKLNNLCEVSQRTDLTNICRVHPERDRCEDERMYERKFNAVQYGQELQQHNPHDDYLPDVLEDPCVKVTFPANSAVVHANNKHSHESRPMSTRCPMCTTTRYPATLVNGKMMRITKPICFHQESQNLDANSSSGATSKDSANANSGHEIYTSSASSVKGVVCIDEIVNPTQAAEWFGARFLCNSALVS</sequence>
<proteinExistence type="predicted"/>
<reference evidence="1" key="1">
    <citation type="submission" date="2021-08" db="EMBL/GenBank/DDBJ databases">
        <title>WGS assembly of Ceratopteris richardii.</title>
        <authorList>
            <person name="Marchant D.B."/>
            <person name="Chen G."/>
            <person name="Jenkins J."/>
            <person name="Shu S."/>
            <person name="Leebens-Mack J."/>
            <person name="Grimwood J."/>
            <person name="Schmutz J."/>
            <person name="Soltis P."/>
            <person name="Soltis D."/>
            <person name="Chen Z.-H."/>
        </authorList>
    </citation>
    <scope>NUCLEOTIDE SEQUENCE</scope>
    <source>
        <strain evidence="1">Whitten #5841</strain>
        <tissue evidence="1">Leaf</tissue>
    </source>
</reference>
<evidence type="ECO:0000313" key="2">
    <source>
        <dbReference type="Proteomes" id="UP000825935"/>
    </source>
</evidence>
<dbReference type="AlphaFoldDB" id="A0A8T2RYB7"/>
<dbReference type="EMBL" id="CM035429">
    <property type="protein sequence ID" value="KAH7300555.1"/>
    <property type="molecule type" value="Genomic_DNA"/>
</dbReference>
<organism evidence="1 2">
    <name type="scientific">Ceratopteris richardii</name>
    <name type="common">Triangle waterfern</name>
    <dbReference type="NCBI Taxonomy" id="49495"/>
    <lineage>
        <taxon>Eukaryota</taxon>
        <taxon>Viridiplantae</taxon>
        <taxon>Streptophyta</taxon>
        <taxon>Embryophyta</taxon>
        <taxon>Tracheophyta</taxon>
        <taxon>Polypodiopsida</taxon>
        <taxon>Polypodiidae</taxon>
        <taxon>Polypodiales</taxon>
        <taxon>Pteridineae</taxon>
        <taxon>Pteridaceae</taxon>
        <taxon>Parkerioideae</taxon>
        <taxon>Ceratopteris</taxon>
    </lineage>
</organism>
<evidence type="ECO:0000313" key="1">
    <source>
        <dbReference type="EMBL" id="KAH7300555.1"/>
    </source>
</evidence>
<protein>
    <submittedName>
        <fullName evidence="1">Uncharacterized protein</fullName>
    </submittedName>
</protein>
<dbReference type="Proteomes" id="UP000825935">
    <property type="component" value="Chromosome 24"/>
</dbReference>